<dbReference type="Gene3D" id="2.10.270.10">
    <property type="entry name" value="Cholin Binding"/>
    <property type="match status" value="1"/>
</dbReference>
<dbReference type="SUPFAM" id="SSF49478">
    <property type="entry name" value="Cna protein B-type domain"/>
    <property type="match status" value="1"/>
</dbReference>
<dbReference type="PROSITE" id="PS51904">
    <property type="entry name" value="GLYCOSYL_HYDROL_F25_2"/>
    <property type="match status" value="1"/>
</dbReference>
<feature type="region of interest" description="Disordered" evidence="2">
    <location>
        <begin position="312"/>
        <end position="405"/>
    </location>
</feature>
<dbReference type="EMBL" id="DXBF01000027">
    <property type="protein sequence ID" value="HIZ61779.1"/>
    <property type="molecule type" value="Genomic_DNA"/>
</dbReference>
<dbReference type="Gene3D" id="3.20.20.80">
    <property type="entry name" value="Glycosidases"/>
    <property type="match status" value="1"/>
</dbReference>
<gene>
    <name evidence="3" type="ORF">H9724_03300</name>
</gene>
<dbReference type="InterPro" id="IPR017853">
    <property type="entry name" value="GH"/>
</dbReference>
<dbReference type="Gene3D" id="2.60.40.10">
    <property type="entry name" value="Immunoglobulins"/>
    <property type="match status" value="1"/>
</dbReference>
<feature type="region of interest" description="Disordered" evidence="2">
    <location>
        <begin position="42"/>
        <end position="62"/>
    </location>
</feature>
<protein>
    <recommendedName>
        <fullName evidence="5">Lyzozyme M1 (1,4-beta-N-acetylmuramidase), GH25 family</fullName>
    </recommendedName>
</protein>
<feature type="compositionally biased region" description="Low complexity" evidence="2">
    <location>
        <begin position="94"/>
        <end position="106"/>
    </location>
</feature>
<feature type="region of interest" description="Disordered" evidence="2">
    <location>
        <begin position="90"/>
        <end position="114"/>
    </location>
</feature>
<dbReference type="GO" id="GO:0003796">
    <property type="term" value="F:lysozyme activity"/>
    <property type="evidence" value="ECO:0007669"/>
    <property type="project" value="InterPro"/>
</dbReference>
<dbReference type="SUPFAM" id="SSF69360">
    <property type="entry name" value="Cell wall binding repeat"/>
    <property type="match status" value="1"/>
</dbReference>
<evidence type="ECO:0000256" key="2">
    <source>
        <dbReference type="SAM" id="MobiDB-lite"/>
    </source>
</evidence>
<reference evidence="3" key="2">
    <citation type="submission" date="2021-04" db="EMBL/GenBank/DDBJ databases">
        <authorList>
            <person name="Gilroy R."/>
        </authorList>
    </citation>
    <scope>NUCLEOTIDE SEQUENCE</scope>
    <source>
        <strain evidence="3">CHK188-11489</strain>
    </source>
</reference>
<feature type="compositionally biased region" description="Polar residues" evidence="2">
    <location>
        <begin position="318"/>
        <end position="330"/>
    </location>
</feature>
<dbReference type="PANTHER" id="PTHR34135:SF2">
    <property type="entry name" value="LYSOZYME"/>
    <property type="match status" value="1"/>
</dbReference>
<dbReference type="InterPro" id="IPR002053">
    <property type="entry name" value="Glyco_hydro_25"/>
</dbReference>
<dbReference type="AlphaFoldDB" id="A0A9D2JQ20"/>
<comment type="caution">
    <text evidence="3">The sequence shown here is derived from an EMBL/GenBank/DDBJ whole genome shotgun (WGS) entry which is preliminary data.</text>
</comment>
<evidence type="ECO:0000313" key="3">
    <source>
        <dbReference type="EMBL" id="HIZ61779.1"/>
    </source>
</evidence>
<dbReference type="Proteomes" id="UP000824105">
    <property type="component" value="Unassembled WGS sequence"/>
</dbReference>
<dbReference type="PANTHER" id="PTHR34135">
    <property type="entry name" value="LYSOZYME"/>
    <property type="match status" value="1"/>
</dbReference>
<dbReference type="GO" id="GO:0016998">
    <property type="term" value="P:cell wall macromolecule catabolic process"/>
    <property type="evidence" value="ECO:0007669"/>
    <property type="project" value="InterPro"/>
</dbReference>
<dbReference type="SUPFAM" id="SSF51445">
    <property type="entry name" value="(Trans)glycosidases"/>
    <property type="match status" value="1"/>
</dbReference>
<dbReference type="GO" id="GO:0009253">
    <property type="term" value="P:peptidoglycan catabolic process"/>
    <property type="evidence" value="ECO:0007669"/>
    <property type="project" value="InterPro"/>
</dbReference>
<dbReference type="Pfam" id="PF01183">
    <property type="entry name" value="Glyco_hydro_25"/>
    <property type="match status" value="1"/>
</dbReference>
<dbReference type="GO" id="GO:0016052">
    <property type="term" value="P:carbohydrate catabolic process"/>
    <property type="evidence" value="ECO:0007669"/>
    <property type="project" value="TreeGrafter"/>
</dbReference>
<evidence type="ECO:0008006" key="5">
    <source>
        <dbReference type="Google" id="ProtNLM"/>
    </source>
</evidence>
<proteinExistence type="inferred from homology"/>
<evidence type="ECO:0000313" key="4">
    <source>
        <dbReference type="Proteomes" id="UP000824105"/>
    </source>
</evidence>
<evidence type="ECO:0000256" key="1">
    <source>
        <dbReference type="ARBA" id="ARBA00010646"/>
    </source>
</evidence>
<feature type="compositionally biased region" description="Pro residues" evidence="2">
    <location>
        <begin position="333"/>
        <end position="397"/>
    </location>
</feature>
<dbReference type="CDD" id="cd06414">
    <property type="entry name" value="GH25_LytC-like"/>
    <property type="match status" value="1"/>
</dbReference>
<name>A0A9D2JQ20_9FIRM</name>
<sequence>MKYFSGNAFARLPLYKVVAGGTAAVLTASIGLGAFAASFVPGTEPEPTPTPTPAATIAPTPSPTPEPDIALLADVTVVQQDVGVLLYTLDESTPESAATPSPAPEAQQEDEDAMEGKLPLTGVEATVTLTDADGETADYTVDPETGTALAEDVEPGTYTVTVQPIEGYIVPESTQVEVQEKVDYQADIDAVKDKIMQADQVNESTEDSAVSAAPIADEVVDTVQYAESSKEEKGRTTVYTAKLSSSGHLLFTDGTESPYLPVYKDGTQELTGAKRDSSYSAYSALSVWLPGAADSITSLGRTGRTMEMAHRTAENQEGAGTSALSEETSGSPSPAPSKSPEPTPAPTPSEEPTPTATPTPTPTPTPTATPTPTPTATPTPTPTPTATPTPAPTPTPVQDPTAGWPDDIEAAKLAEYNFAVTSTEKIEYIYTGWQEIDGATYYYDPATHEPVTGNQVIQGNVYEFGADGALNRTARGIDVSKFQGVIDWNAVKADGITFAIIRCGYRGYGTGALVEDATYRRNIQGAINAGLRVGVYFYSQAINEAEAVEEASMVLSLVSGYSLPLGVYYDTEYVAGGRANAISAAERTACAVAFCETIRNAGYKAGVYSYASWFYNNLNFANISKYNTWIAQYRDTLSFNYKYDIWQYTGSGRVNGISTAVDMNIG</sequence>
<organism evidence="3 4">
    <name type="scientific">Candidatus Gemmiger avistercoris</name>
    <dbReference type="NCBI Taxonomy" id="2838606"/>
    <lineage>
        <taxon>Bacteria</taxon>
        <taxon>Bacillati</taxon>
        <taxon>Bacillota</taxon>
        <taxon>Clostridia</taxon>
        <taxon>Eubacteriales</taxon>
        <taxon>Gemmiger</taxon>
    </lineage>
</organism>
<dbReference type="InterPro" id="IPR013783">
    <property type="entry name" value="Ig-like_fold"/>
</dbReference>
<reference evidence="3" key="1">
    <citation type="journal article" date="2021" name="PeerJ">
        <title>Extensive microbial diversity within the chicken gut microbiome revealed by metagenomics and culture.</title>
        <authorList>
            <person name="Gilroy R."/>
            <person name="Ravi A."/>
            <person name="Getino M."/>
            <person name="Pursley I."/>
            <person name="Horton D.L."/>
            <person name="Alikhan N.F."/>
            <person name="Baker D."/>
            <person name="Gharbi K."/>
            <person name="Hall N."/>
            <person name="Watson M."/>
            <person name="Adriaenssens E.M."/>
            <person name="Foster-Nyarko E."/>
            <person name="Jarju S."/>
            <person name="Secka A."/>
            <person name="Antonio M."/>
            <person name="Oren A."/>
            <person name="Chaudhuri R.R."/>
            <person name="La Ragione R."/>
            <person name="Hildebrand F."/>
            <person name="Pallen M.J."/>
        </authorList>
    </citation>
    <scope>NUCLEOTIDE SEQUENCE</scope>
    <source>
        <strain evidence="3">CHK188-11489</strain>
    </source>
</reference>
<accession>A0A9D2JQ20</accession>
<comment type="similarity">
    <text evidence="1">Belongs to the glycosyl hydrolase 25 family.</text>
</comment>